<protein>
    <submittedName>
        <fullName evidence="4">N-acetyltransferase</fullName>
    </submittedName>
</protein>
<evidence type="ECO:0000313" key="4">
    <source>
        <dbReference type="EMBL" id="AZL68144.1"/>
    </source>
</evidence>
<keyword evidence="1 4" id="KW-0808">Transferase</keyword>
<evidence type="ECO:0000259" key="3">
    <source>
        <dbReference type="PROSITE" id="PS51186"/>
    </source>
</evidence>
<dbReference type="CDD" id="cd04301">
    <property type="entry name" value="NAT_SF"/>
    <property type="match status" value="1"/>
</dbReference>
<accession>A0A3S8UIF0</accession>
<dbReference type="Pfam" id="PF00583">
    <property type="entry name" value="Acetyltransf_1"/>
    <property type="match status" value="1"/>
</dbReference>
<evidence type="ECO:0000313" key="5">
    <source>
        <dbReference type="Proteomes" id="UP000268230"/>
    </source>
</evidence>
<keyword evidence="2" id="KW-0012">Acyltransferase</keyword>
<dbReference type="AlphaFoldDB" id="A0A3S8UIF0"/>
<evidence type="ECO:0000256" key="2">
    <source>
        <dbReference type="ARBA" id="ARBA00023315"/>
    </source>
</evidence>
<dbReference type="KEGG" id="pory:EJA05_10550"/>
<reference evidence="4 5" key="1">
    <citation type="submission" date="2018-12" db="EMBL/GenBank/DDBJ databases">
        <authorList>
            <person name="Li S."/>
            <person name="Yang R."/>
            <person name="Chen G."/>
            <person name="Zou L."/>
            <person name="Zhang C."/>
            <person name="Chen Y."/>
            <person name="Liu Z."/>
            <person name="Li Y."/>
            <person name="Yan Y."/>
            <person name="Huang M."/>
            <person name="Chen T."/>
        </authorList>
    </citation>
    <scope>NUCLEOTIDE SEQUENCE [LARGE SCALE GENOMIC DNA]</scope>
    <source>
        <strain evidence="4 5">1257</strain>
    </source>
</reference>
<dbReference type="EMBL" id="CP034338">
    <property type="protein sequence ID" value="AZL68144.1"/>
    <property type="molecule type" value="Genomic_DNA"/>
</dbReference>
<dbReference type="InterPro" id="IPR000182">
    <property type="entry name" value="GNAT_dom"/>
</dbReference>
<dbReference type="Gene3D" id="3.40.630.30">
    <property type="match status" value="1"/>
</dbReference>
<dbReference type="SUPFAM" id="SSF55729">
    <property type="entry name" value="Acyl-CoA N-acyltransferases (Nat)"/>
    <property type="match status" value="1"/>
</dbReference>
<gene>
    <name evidence="4" type="ORF">EJA05_10550</name>
</gene>
<dbReference type="Proteomes" id="UP000268230">
    <property type="component" value="Chromosome"/>
</dbReference>
<dbReference type="OrthoDB" id="7678938at2"/>
<dbReference type="GO" id="GO:0016747">
    <property type="term" value="F:acyltransferase activity, transferring groups other than amino-acyl groups"/>
    <property type="evidence" value="ECO:0007669"/>
    <property type="project" value="InterPro"/>
</dbReference>
<dbReference type="PROSITE" id="PS51186">
    <property type="entry name" value="GNAT"/>
    <property type="match status" value="1"/>
</dbReference>
<evidence type="ECO:0000256" key="1">
    <source>
        <dbReference type="ARBA" id="ARBA00022679"/>
    </source>
</evidence>
<dbReference type="PANTHER" id="PTHR43877">
    <property type="entry name" value="AMINOALKYLPHOSPHONATE N-ACETYLTRANSFERASE-RELATED-RELATED"/>
    <property type="match status" value="1"/>
</dbReference>
<sequence>MLRLDWLENHMQHSDTLALWLHQQFHYEFADLPLPDWQKAFSDGQYNGQWRCLIALDGDQLLGSAALATDDLPERPDLGPWLACVFVTPQARGQGLAEQLIDGICEQARTTGITTLYLHTHDQQAYYQKRGWRLLERFEAWGEEHWLMSRELG</sequence>
<name>A0A3S8UIF0_9PSED</name>
<proteinExistence type="predicted"/>
<dbReference type="InterPro" id="IPR050832">
    <property type="entry name" value="Bact_Acetyltransf"/>
</dbReference>
<organism evidence="4 5">
    <name type="scientific">Pseudomonas entomophila</name>
    <dbReference type="NCBI Taxonomy" id="312306"/>
    <lineage>
        <taxon>Bacteria</taxon>
        <taxon>Pseudomonadati</taxon>
        <taxon>Pseudomonadota</taxon>
        <taxon>Gammaproteobacteria</taxon>
        <taxon>Pseudomonadales</taxon>
        <taxon>Pseudomonadaceae</taxon>
        <taxon>Pseudomonas</taxon>
    </lineage>
</organism>
<dbReference type="InterPro" id="IPR016181">
    <property type="entry name" value="Acyl_CoA_acyltransferase"/>
</dbReference>
<feature type="domain" description="N-acetyltransferase" evidence="3">
    <location>
        <begin position="1"/>
        <end position="153"/>
    </location>
</feature>
<dbReference type="PANTHER" id="PTHR43877:SF2">
    <property type="entry name" value="AMINOALKYLPHOSPHONATE N-ACETYLTRANSFERASE-RELATED"/>
    <property type="match status" value="1"/>
</dbReference>